<sequence length="250" mass="27072">MTQRCSHCNHNGHNSRTCPNRGVVLFGVRLTEGSIRKSASLGNLLSHGHGSGSPGNVADHVAGEGYAGSSSSREGNKGLQKLGKGDWRKYVRTRTPTQGGDIPMVETKMQSGDSGEESVYTNSTIRESTPTTQPQPQLRGSFQVLYPAYLSPNFPFPLSLWTAGYVREPTKKEEKHEIYRPTAVHLKAPINVDDLFGMTTKLSLGEPKRNGESDLSLSLKLGGGSETRQSPFHPNASPDSSDMANVIHVV</sequence>
<reference evidence="3 4" key="1">
    <citation type="submission" date="2018-06" db="EMBL/GenBank/DDBJ databases">
        <title>WGS assembly of Brassica rapa FPsc.</title>
        <authorList>
            <person name="Bowman J."/>
            <person name="Kohchi T."/>
            <person name="Yamato K."/>
            <person name="Jenkins J."/>
            <person name="Shu S."/>
            <person name="Ishizaki K."/>
            <person name="Yamaoka S."/>
            <person name="Nishihama R."/>
            <person name="Nakamura Y."/>
            <person name="Berger F."/>
            <person name="Adam C."/>
            <person name="Aki S."/>
            <person name="Althoff F."/>
            <person name="Araki T."/>
            <person name="Arteaga-Vazquez M."/>
            <person name="Balasubrmanian S."/>
            <person name="Bauer D."/>
            <person name="Boehm C."/>
            <person name="Briginshaw L."/>
            <person name="Caballero-Perez J."/>
            <person name="Catarino B."/>
            <person name="Chen F."/>
            <person name="Chiyoda S."/>
            <person name="Chovatia M."/>
            <person name="Davies K."/>
            <person name="Delmans M."/>
            <person name="Demura T."/>
            <person name="Dierschke T."/>
            <person name="Dolan L."/>
            <person name="Dorantes-Acosta A."/>
            <person name="Eklund D."/>
            <person name="Florent S."/>
            <person name="Flores-Sandoval E."/>
            <person name="Fujiyama A."/>
            <person name="Fukuzawa H."/>
            <person name="Galik B."/>
            <person name="Grimanelli D."/>
            <person name="Grimwood J."/>
            <person name="Grossniklaus U."/>
            <person name="Hamada T."/>
            <person name="Haseloff J."/>
            <person name="Hetherington A."/>
            <person name="Higo A."/>
            <person name="Hirakawa Y."/>
            <person name="Hundley H."/>
            <person name="Ikeda Y."/>
            <person name="Inoue K."/>
            <person name="Inoue S."/>
            <person name="Ishida S."/>
            <person name="Jia Q."/>
            <person name="Kakita M."/>
            <person name="Kanazawa T."/>
            <person name="Kawai Y."/>
            <person name="Kawashima T."/>
            <person name="Kennedy M."/>
            <person name="Kinose K."/>
            <person name="Kinoshita T."/>
            <person name="Kohara Y."/>
            <person name="Koide E."/>
            <person name="Komatsu K."/>
            <person name="Kopischke S."/>
            <person name="Kubo M."/>
            <person name="Kyozuka J."/>
            <person name="Lagercrantz U."/>
            <person name="Lin S."/>
            <person name="Lindquist E."/>
            <person name="Lipzen A."/>
            <person name="Lu C."/>
            <person name="Luna E."/>
            <person name="Martienssen R."/>
            <person name="Minamino N."/>
            <person name="Mizutani M."/>
            <person name="Mizutani M."/>
            <person name="Mochizuki N."/>
            <person name="Monte I."/>
            <person name="Mosher R."/>
            <person name="Nagasaki H."/>
            <person name="Nakagami H."/>
            <person name="Naramoto S."/>
            <person name="Nishitani K."/>
            <person name="Ohtani M."/>
            <person name="Okamoto T."/>
            <person name="Okumura M."/>
            <person name="Phillips J."/>
            <person name="Pollak B."/>
            <person name="Reinders A."/>
            <person name="Roevekamp M."/>
            <person name="Sano R."/>
            <person name="Sawa S."/>
            <person name="Schmid M."/>
            <person name="Shirakawa M."/>
            <person name="Solano R."/>
            <person name="Spunde A."/>
            <person name="Suetsugu N."/>
            <person name="Sugano S."/>
            <person name="Sugiyama A."/>
            <person name="Sun R."/>
            <person name="Suzuki Y."/>
            <person name="Takenaka M."/>
            <person name="Takezawa D."/>
            <person name="Tomogane H."/>
            <person name="Tsuzuki M."/>
            <person name="Ueda T."/>
            <person name="Umeda M."/>
            <person name="Ward J."/>
            <person name="Watanabe Y."/>
            <person name="Yazaki K."/>
            <person name="Yokoyama R."/>
            <person name="Yoshitake Y."/>
            <person name="Yotsui I."/>
            <person name="Zachgo S."/>
            <person name="Schmutz J."/>
        </authorList>
    </citation>
    <scope>NUCLEOTIDE SEQUENCE [LARGE SCALE GENOMIC DNA]</scope>
    <source>
        <strain evidence="4">cv. B-3</strain>
    </source>
</reference>
<dbReference type="GO" id="GO:0003677">
    <property type="term" value="F:DNA binding"/>
    <property type="evidence" value="ECO:0007669"/>
    <property type="project" value="UniProtKB-KW"/>
</dbReference>
<feature type="region of interest" description="Disordered" evidence="2">
    <location>
        <begin position="203"/>
        <end position="241"/>
    </location>
</feature>
<evidence type="ECO:0000313" key="4">
    <source>
        <dbReference type="Proteomes" id="UP000264353"/>
    </source>
</evidence>
<feature type="region of interest" description="Disordered" evidence="2">
    <location>
        <begin position="1"/>
        <end position="20"/>
    </location>
</feature>
<proteinExistence type="predicted"/>
<keyword evidence="1" id="KW-0238">DNA-binding</keyword>
<feature type="compositionally biased region" description="Polar residues" evidence="2">
    <location>
        <begin position="1"/>
        <end position="18"/>
    </location>
</feature>
<evidence type="ECO:0000256" key="1">
    <source>
        <dbReference type="ARBA" id="ARBA00023125"/>
    </source>
</evidence>
<name>A0A398AXK3_BRACM</name>
<protein>
    <submittedName>
        <fullName evidence="3">Uncharacterized protein</fullName>
    </submittedName>
</protein>
<dbReference type="InterPro" id="IPR052245">
    <property type="entry name" value="Plant_Stress_Dev_TF"/>
</dbReference>
<gene>
    <name evidence="3" type="ORF">BRARA_A02874</name>
</gene>
<organism evidence="3 4">
    <name type="scientific">Brassica campestris</name>
    <name type="common">Field mustard</name>
    <dbReference type="NCBI Taxonomy" id="3711"/>
    <lineage>
        <taxon>Eukaryota</taxon>
        <taxon>Viridiplantae</taxon>
        <taxon>Streptophyta</taxon>
        <taxon>Embryophyta</taxon>
        <taxon>Tracheophyta</taxon>
        <taxon>Spermatophyta</taxon>
        <taxon>Magnoliopsida</taxon>
        <taxon>eudicotyledons</taxon>
        <taxon>Gunneridae</taxon>
        <taxon>Pentapetalae</taxon>
        <taxon>rosids</taxon>
        <taxon>malvids</taxon>
        <taxon>Brassicales</taxon>
        <taxon>Brassicaceae</taxon>
        <taxon>Brassiceae</taxon>
        <taxon>Brassica</taxon>
    </lineage>
</organism>
<dbReference type="GO" id="GO:0006355">
    <property type="term" value="P:regulation of DNA-templated transcription"/>
    <property type="evidence" value="ECO:0007669"/>
    <property type="project" value="UniProtKB-ARBA"/>
</dbReference>
<accession>A0A398AXK3</accession>
<evidence type="ECO:0000256" key="2">
    <source>
        <dbReference type="SAM" id="MobiDB-lite"/>
    </source>
</evidence>
<dbReference type="PANTHER" id="PTHR44191">
    <property type="entry name" value="TRANSCRIPTION FACTOR KUA1"/>
    <property type="match status" value="1"/>
</dbReference>
<evidence type="ECO:0000313" key="3">
    <source>
        <dbReference type="EMBL" id="RID80193.1"/>
    </source>
</evidence>
<dbReference type="Proteomes" id="UP000264353">
    <property type="component" value="Chromosome A1"/>
</dbReference>
<dbReference type="EMBL" id="CM010628">
    <property type="protein sequence ID" value="RID80193.1"/>
    <property type="molecule type" value="Genomic_DNA"/>
</dbReference>
<dbReference type="PANTHER" id="PTHR44191:SF33">
    <property type="entry name" value="GENOME ASSEMBLY, CHROMOSOME: A09"/>
    <property type="match status" value="1"/>
</dbReference>
<feature type="region of interest" description="Disordered" evidence="2">
    <location>
        <begin position="46"/>
        <end position="118"/>
    </location>
</feature>
<feature type="compositionally biased region" description="Polar residues" evidence="2">
    <location>
        <begin position="108"/>
        <end position="118"/>
    </location>
</feature>
<feature type="compositionally biased region" description="Polar residues" evidence="2">
    <location>
        <begin position="226"/>
        <end position="241"/>
    </location>
</feature>
<dbReference type="AlphaFoldDB" id="A0A398AXK3"/>